<dbReference type="Gene3D" id="1.25.40.10">
    <property type="entry name" value="Tetratricopeptide repeat domain"/>
    <property type="match status" value="1"/>
</dbReference>
<dbReference type="Pfam" id="PF13432">
    <property type="entry name" value="TPR_16"/>
    <property type="match status" value="1"/>
</dbReference>
<proteinExistence type="predicted"/>
<dbReference type="SMART" id="SM00028">
    <property type="entry name" value="TPR"/>
    <property type="match status" value="1"/>
</dbReference>
<dbReference type="SUPFAM" id="SSF48452">
    <property type="entry name" value="TPR-like"/>
    <property type="match status" value="1"/>
</dbReference>
<evidence type="ECO:0000256" key="1">
    <source>
        <dbReference type="PROSITE-ProRule" id="PRU00339"/>
    </source>
</evidence>
<organism evidence="2 3">
    <name type="scientific">Kinneretia aquatilis</name>
    <dbReference type="NCBI Taxonomy" id="2070761"/>
    <lineage>
        <taxon>Bacteria</taxon>
        <taxon>Pseudomonadati</taxon>
        <taxon>Pseudomonadota</taxon>
        <taxon>Betaproteobacteria</taxon>
        <taxon>Burkholderiales</taxon>
        <taxon>Sphaerotilaceae</taxon>
        <taxon>Roseateles</taxon>
    </lineage>
</organism>
<dbReference type="PANTHER" id="PTHR44366">
    <property type="entry name" value="UDP-N-ACETYLGLUCOSAMINE--PEPTIDE N-ACETYLGLUCOSAMINYLTRANSFERASE 110 KDA SUBUNIT"/>
    <property type="match status" value="1"/>
</dbReference>
<dbReference type="AlphaFoldDB" id="A0A2N8KUV8"/>
<dbReference type="Proteomes" id="UP000235916">
    <property type="component" value="Unassembled WGS sequence"/>
</dbReference>
<reference evidence="2 3" key="1">
    <citation type="submission" date="2018-01" db="EMBL/GenBank/DDBJ databases">
        <title>Draft genome sequence of Paucibacter aquatile CR182 isolated from freshwater of the Nakdong River.</title>
        <authorList>
            <person name="Choi A."/>
            <person name="Chung E.J."/>
        </authorList>
    </citation>
    <scope>NUCLEOTIDE SEQUENCE [LARGE SCALE GENOMIC DNA]</scope>
    <source>
        <strain evidence="2 3">CR182</strain>
    </source>
</reference>
<dbReference type="OrthoDB" id="5294075at2"/>
<feature type="repeat" description="TPR" evidence="1">
    <location>
        <begin position="110"/>
        <end position="143"/>
    </location>
</feature>
<keyword evidence="3" id="KW-1185">Reference proteome</keyword>
<sequence length="195" mass="21723">MPDQTLPSPLLPTPRRQPWLQARRPLLTALLTLGLLAPAWSQASELDIAQRQWLAGQRQQAVGTLEAALKQTPDELKLRFALGVMRMELGQLSSAQQIFIQLTEDFPDLADPYNNLAVIHAGQGDLDRARNELEQALRLQPSHAQAQENLGDVLLRQALRAYQRAQEAMAAPSTSLALKLKRTHDLLQEASSRSR</sequence>
<gene>
    <name evidence="2" type="ORF">C1O66_06675</name>
</gene>
<dbReference type="GO" id="GO:0006493">
    <property type="term" value="P:protein O-linked glycosylation"/>
    <property type="evidence" value="ECO:0007669"/>
    <property type="project" value="InterPro"/>
</dbReference>
<dbReference type="EMBL" id="POSP01000003">
    <property type="protein sequence ID" value="PND37244.1"/>
    <property type="molecule type" value="Genomic_DNA"/>
</dbReference>
<accession>A0A2N8KUV8</accession>
<comment type="caution">
    <text evidence="2">The sequence shown here is derived from an EMBL/GenBank/DDBJ whole genome shotgun (WGS) entry which is preliminary data.</text>
</comment>
<dbReference type="PROSITE" id="PS50005">
    <property type="entry name" value="TPR"/>
    <property type="match status" value="1"/>
</dbReference>
<dbReference type="Pfam" id="PF14559">
    <property type="entry name" value="TPR_19"/>
    <property type="match status" value="1"/>
</dbReference>
<evidence type="ECO:0000313" key="3">
    <source>
        <dbReference type="Proteomes" id="UP000235916"/>
    </source>
</evidence>
<dbReference type="InterPro" id="IPR011990">
    <property type="entry name" value="TPR-like_helical_dom_sf"/>
</dbReference>
<dbReference type="InterPro" id="IPR037919">
    <property type="entry name" value="OGT"/>
</dbReference>
<dbReference type="RefSeq" id="WP_102767162.1">
    <property type="nucleotide sequence ID" value="NZ_POSP01000003.1"/>
</dbReference>
<name>A0A2N8KUV8_9BURK</name>
<dbReference type="PANTHER" id="PTHR44366:SF1">
    <property type="entry name" value="UDP-N-ACETYLGLUCOSAMINE--PEPTIDE N-ACETYLGLUCOSAMINYLTRANSFERASE 110 KDA SUBUNIT"/>
    <property type="match status" value="1"/>
</dbReference>
<evidence type="ECO:0000313" key="2">
    <source>
        <dbReference type="EMBL" id="PND37244.1"/>
    </source>
</evidence>
<keyword evidence="1" id="KW-0802">TPR repeat</keyword>
<dbReference type="GO" id="GO:0097363">
    <property type="term" value="F:protein O-acetylglucosaminyltransferase activity"/>
    <property type="evidence" value="ECO:0007669"/>
    <property type="project" value="TreeGrafter"/>
</dbReference>
<protein>
    <submittedName>
        <fullName evidence="2">Uncharacterized protein</fullName>
    </submittedName>
</protein>
<dbReference type="InterPro" id="IPR019734">
    <property type="entry name" value="TPR_rpt"/>
</dbReference>